<name>A0A0C3F4T4_PILCF</name>
<reference evidence="3" key="2">
    <citation type="submission" date="2015-01" db="EMBL/GenBank/DDBJ databases">
        <title>Evolutionary Origins and Diversification of the Mycorrhizal Mutualists.</title>
        <authorList>
            <consortium name="DOE Joint Genome Institute"/>
            <consortium name="Mycorrhizal Genomics Consortium"/>
            <person name="Kohler A."/>
            <person name="Kuo A."/>
            <person name="Nagy L.G."/>
            <person name="Floudas D."/>
            <person name="Copeland A."/>
            <person name="Barry K.W."/>
            <person name="Cichocki N."/>
            <person name="Veneault-Fourrey C."/>
            <person name="LaButti K."/>
            <person name="Lindquist E.A."/>
            <person name="Lipzen A."/>
            <person name="Lundell T."/>
            <person name="Morin E."/>
            <person name="Murat C."/>
            <person name="Riley R."/>
            <person name="Ohm R."/>
            <person name="Sun H."/>
            <person name="Tunlid A."/>
            <person name="Henrissat B."/>
            <person name="Grigoriev I.V."/>
            <person name="Hibbett D.S."/>
            <person name="Martin F."/>
        </authorList>
    </citation>
    <scope>NUCLEOTIDE SEQUENCE [LARGE SCALE GENOMIC DNA]</scope>
    <source>
        <strain evidence="3">F 1598</strain>
    </source>
</reference>
<dbReference type="Proteomes" id="UP000054166">
    <property type="component" value="Unassembled WGS sequence"/>
</dbReference>
<feature type="region of interest" description="Disordered" evidence="1">
    <location>
        <begin position="352"/>
        <end position="382"/>
    </location>
</feature>
<accession>A0A0C3F4T4</accession>
<evidence type="ECO:0000313" key="3">
    <source>
        <dbReference type="Proteomes" id="UP000054166"/>
    </source>
</evidence>
<keyword evidence="3" id="KW-1185">Reference proteome</keyword>
<dbReference type="HOGENOM" id="CLU_425204_0_0_1"/>
<evidence type="ECO:0008006" key="4">
    <source>
        <dbReference type="Google" id="ProtNLM"/>
    </source>
</evidence>
<organism evidence="2 3">
    <name type="scientific">Piloderma croceum (strain F 1598)</name>
    <dbReference type="NCBI Taxonomy" id="765440"/>
    <lineage>
        <taxon>Eukaryota</taxon>
        <taxon>Fungi</taxon>
        <taxon>Dikarya</taxon>
        <taxon>Basidiomycota</taxon>
        <taxon>Agaricomycotina</taxon>
        <taxon>Agaricomycetes</taxon>
        <taxon>Agaricomycetidae</taxon>
        <taxon>Atheliales</taxon>
        <taxon>Atheliaceae</taxon>
        <taxon>Piloderma</taxon>
    </lineage>
</organism>
<evidence type="ECO:0000256" key="1">
    <source>
        <dbReference type="SAM" id="MobiDB-lite"/>
    </source>
</evidence>
<dbReference type="OrthoDB" id="3214991at2759"/>
<proteinExistence type="predicted"/>
<reference evidence="2 3" key="1">
    <citation type="submission" date="2014-04" db="EMBL/GenBank/DDBJ databases">
        <authorList>
            <consortium name="DOE Joint Genome Institute"/>
            <person name="Kuo A."/>
            <person name="Tarkka M."/>
            <person name="Buscot F."/>
            <person name="Kohler A."/>
            <person name="Nagy L.G."/>
            <person name="Floudas D."/>
            <person name="Copeland A."/>
            <person name="Barry K.W."/>
            <person name="Cichocki N."/>
            <person name="Veneault-Fourrey C."/>
            <person name="LaButti K."/>
            <person name="Lindquist E.A."/>
            <person name="Lipzen A."/>
            <person name="Lundell T."/>
            <person name="Morin E."/>
            <person name="Murat C."/>
            <person name="Sun H."/>
            <person name="Tunlid A."/>
            <person name="Henrissat B."/>
            <person name="Grigoriev I.V."/>
            <person name="Hibbett D.S."/>
            <person name="Martin F."/>
            <person name="Nordberg H.P."/>
            <person name="Cantor M.N."/>
            <person name="Hua S.X."/>
        </authorList>
    </citation>
    <scope>NUCLEOTIDE SEQUENCE [LARGE SCALE GENOMIC DNA]</scope>
    <source>
        <strain evidence="2 3">F 1598</strain>
    </source>
</reference>
<feature type="region of interest" description="Disordered" evidence="1">
    <location>
        <begin position="24"/>
        <end position="48"/>
    </location>
</feature>
<sequence length="644" mass="70638">MDPSQLNNAELAHLQVLLGHMRNQSQLPGSQPTSTNEHQATSAPLPAPIPSPVSPIAPLTMAGTNPVGAIGPYQSIHLPSLLQAPTQAVLQPSSQPFLGRNNLAINMSAQVNQQQCASAAASQLRQPRLPSRGRRRGPAVPPPSLPRNNQPCIDDCVSTAICNGVEIPTLRIKFKIYPPQETSSDPIAYRFLRDSWNAQLESYHLLYLYELPVDTRVTALIQCAVSDMEASPFNYRFKSDTPRPYLSHETLHLQLLELVNQGVVRSNDGQIRLRRAAHRENQTISDLANDRNRFANLTICIEGNRLVVNTIVRLYPVTVTVNLSHNDANPHTHTCLARKVYSKFGFDSANGFDDNKETQDSSSDDSEDNVPSSANSSNVSQSATATSAALQRSSSILTITSVPSAIWKERWIPTTGPYLDLGLSSLENILDHVYEAATCGRTVEKLEVHALDMAGLVDAFKSILADAAMSGDFTQVLSTERGFYLVSPDDNGTIRSLGEGIEREVIHTLLEQYRQSLGQWFAPCEDRHSTLATSYPLAMAQCVPLSRLRNMAILGAAVAMSLVHGVSTIPLDPVLLHFFVHDCDLHSIHPGVLREWHPNLKQTISDWIALGPDGDANTPTLQNHFITHHDLQVSLTTLLTFVSV</sequence>
<feature type="compositionally biased region" description="Low complexity" evidence="1">
    <location>
        <begin position="119"/>
        <end position="130"/>
    </location>
</feature>
<gene>
    <name evidence="2" type="ORF">PILCRDRAFT_14084</name>
</gene>
<dbReference type="InParanoid" id="A0A0C3F4T4"/>
<feature type="region of interest" description="Disordered" evidence="1">
    <location>
        <begin position="119"/>
        <end position="148"/>
    </location>
</feature>
<evidence type="ECO:0000313" key="2">
    <source>
        <dbReference type="EMBL" id="KIM74911.1"/>
    </source>
</evidence>
<feature type="compositionally biased region" description="Polar residues" evidence="1">
    <location>
        <begin position="24"/>
        <end position="41"/>
    </location>
</feature>
<feature type="compositionally biased region" description="Low complexity" evidence="1">
    <location>
        <begin position="369"/>
        <end position="382"/>
    </location>
</feature>
<dbReference type="AlphaFoldDB" id="A0A0C3F4T4"/>
<dbReference type="EMBL" id="KN833054">
    <property type="protein sequence ID" value="KIM74911.1"/>
    <property type="molecule type" value="Genomic_DNA"/>
</dbReference>
<protein>
    <recommendedName>
        <fullName evidence="4">HECT domain-containing protein</fullName>
    </recommendedName>
</protein>